<accession>A0ABR3Q6V3</accession>
<reference evidence="4 5" key="1">
    <citation type="submission" date="2023-08" db="EMBL/GenBank/DDBJ databases">
        <title>Annotated Genome Sequence of Vanrija albida AlHP1.</title>
        <authorList>
            <person name="Herzog R."/>
        </authorList>
    </citation>
    <scope>NUCLEOTIDE SEQUENCE [LARGE SCALE GENOMIC DNA]</scope>
    <source>
        <strain evidence="4 5">AlHP1</strain>
    </source>
</reference>
<dbReference type="InterPro" id="IPR038657">
    <property type="entry name" value="Ribosomal_bL19_sf"/>
</dbReference>
<dbReference type="Pfam" id="PF01245">
    <property type="entry name" value="Ribosomal_L19"/>
    <property type="match status" value="1"/>
</dbReference>
<evidence type="ECO:0008006" key="6">
    <source>
        <dbReference type="Google" id="ProtNLM"/>
    </source>
</evidence>
<organism evidence="4 5">
    <name type="scientific">Vanrija albida</name>
    <dbReference type="NCBI Taxonomy" id="181172"/>
    <lineage>
        <taxon>Eukaryota</taxon>
        <taxon>Fungi</taxon>
        <taxon>Dikarya</taxon>
        <taxon>Basidiomycota</taxon>
        <taxon>Agaricomycotina</taxon>
        <taxon>Tremellomycetes</taxon>
        <taxon>Trichosporonales</taxon>
        <taxon>Trichosporonaceae</taxon>
        <taxon>Vanrija</taxon>
    </lineage>
</organism>
<dbReference type="InterPro" id="IPR001857">
    <property type="entry name" value="Ribosomal_bL19"/>
</dbReference>
<protein>
    <recommendedName>
        <fullName evidence="6">Ribosomal protein L19</fullName>
    </recommendedName>
</protein>
<evidence type="ECO:0000313" key="4">
    <source>
        <dbReference type="EMBL" id="KAL1410376.1"/>
    </source>
</evidence>
<sequence>MRSAIARIGDALRAAGPSSRSLSTSAARSSNYPFSNRAVFPASTLATPTPPANLLSPANGWSVVEHQNEALKKSYDSAGVLKTLFARRSSKRIKTGSVLSVLSYTSPAKTNISPFSGVLMGVRRRGVDTSFTLRNVVQKTGVEMNFKVCSPMIKEIKVIRRAEGRKSGIRDLRRARVNYLRERSGVMAQIASALKADAAGRS</sequence>
<dbReference type="Gene3D" id="2.30.30.790">
    <property type="match status" value="1"/>
</dbReference>
<keyword evidence="5" id="KW-1185">Reference proteome</keyword>
<dbReference type="PANTHER" id="PTHR15680:SF9">
    <property type="entry name" value="LARGE RIBOSOMAL SUBUNIT PROTEIN BL19M"/>
    <property type="match status" value="1"/>
</dbReference>
<dbReference type="Proteomes" id="UP001565368">
    <property type="component" value="Unassembled WGS sequence"/>
</dbReference>
<dbReference type="PANTHER" id="PTHR15680">
    <property type="entry name" value="RIBOSOMAL PROTEIN L19"/>
    <property type="match status" value="1"/>
</dbReference>
<proteinExistence type="inferred from homology"/>
<dbReference type="PRINTS" id="PR00061">
    <property type="entry name" value="RIBOSOMALL19"/>
</dbReference>
<gene>
    <name evidence="4" type="ORF">Q8F55_004384</name>
</gene>
<evidence type="ECO:0000256" key="2">
    <source>
        <dbReference type="ARBA" id="ARBA00022980"/>
    </source>
</evidence>
<keyword evidence="3" id="KW-0687">Ribonucleoprotein</keyword>
<keyword evidence="2" id="KW-0689">Ribosomal protein</keyword>
<comment type="caution">
    <text evidence="4">The sequence shown here is derived from an EMBL/GenBank/DDBJ whole genome shotgun (WGS) entry which is preliminary data.</text>
</comment>
<dbReference type="InterPro" id="IPR008991">
    <property type="entry name" value="Translation_prot_SH3-like_sf"/>
</dbReference>
<evidence type="ECO:0000256" key="1">
    <source>
        <dbReference type="ARBA" id="ARBA00005781"/>
    </source>
</evidence>
<name>A0ABR3Q6V3_9TREE</name>
<dbReference type="RefSeq" id="XP_069210320.1">
    <property type="nucleotide sequence ID" value="XM_069352902.1"/>
</dbReference>
<evidence type="ECO:0000313" key="5">
    <source>
        <dbReference type="Proteomes" id="UP001565368"/>
    </source>
</evidence>
<dbReference type="SUPFAM" id="SSF50104">
    <property type="entry name" value="Translation proteins SH3-like domain"/>
    <property type="match status" value="1"/>
</dbReference>
<comment type="similarity">
    <text evidence="1">Belongs to the bacterial ribosomal protein bL19 family.</text>
</comment>
<evidence type="ECO:0000256" key="3">
    <source>
        <dbReference type="ARBA" id="ARBA00023274"/>
    </source>
</evidence>
<dbReference type="GeneID" id="95985427"/>
<dbReference type="EMBL" id="JBBXJM010000003">
    <property type="protein sequence ID" value="KAL1410376.1"/>
    <property type="molecule type" value="Genomic_DNA"/>
</dbReference>